<name>A0ABM0S1D5_GALVR</name>
<dbReference type="RefSeq" id="XP_008586676.1">
    <property type="nucleotide sequence ID" value="XM_008588454.1"/>
</dbReference>
<accession>A0ABM0S1D5</accession>
<sequence length="235" mass="26021">MLTHSARPQEKPRAAVQCVKTASLVSLCPATLHIVFAPESRIWPLSQTSLYPFPVLSLCWAAPVWGLAVSLSTRPASHGTTLRIVFLFCFSDTLSGQEEAASQSTCRHRRPLGLHWLGVVPNTQIVEEQSLSLPAFPPSASPVSLHRQKYFNREPSENYDILPSQSPELPFLPQKGLLCLQKLKAVPKATSFPRAMVYIFPSILISKFSETEDQMCCLHFSNTMTNAADGWTNIA</sequence>
<keyword evidence="1" id="KW-1185">Reference proteome</keyword>
<proteinExistence type="predicted"/>
<evidence type="ECO:0000313" key="1">
    <source>
        <dbReference type="Proteomes" id="UP000694923"/>
    </source>
</evidence>
<protein>
    <submittedName>
        <fullName evidence="2">Uncharacterized protein LOC103603875 isoform X1</fullName>
    </submittedName>
</protein>
<reference evidence="2" key="1">
    <citation type="submission" date="2025-08" db="UniProtKB">
        <authorList>
            <consortium name="RefSeq"/>
        </authorList>
    </citation>
    <scope>IDENTIFICATION</scope>
</reference>
<dbReference type="Proteomes" id="UP000694923">
    <property type="component" value="Unplaced"/>
</dbReference>
<dbReference type="GeneID" id="103603875"/>
<organism evidence="1 2">
    <name type="scientific">Galeopterus variegatus</name>
    <name type="common">Malayan flying lemur</name>
    <name type="synonym">Cynocephalus variegatus</name>
    <dbReference type="NCBI Taxonomy" id="482537"/>
    <lineage>
        <taxon>Eukaryota</taxon>
        <taxon>Metazoa</taxon>
        <taxon>Chordata</taxon>
        <taxon>Craniata</taxon>
        <taxon>Vertebrata</taxon>
        <taxon>Euteleostomi</taxon>
        <taxon>Mammalia</taxon>
        <taxon>Eutheria</taxon>
        <taxon>Euarchontoglires</taxon>
        <taxon>Dermoptera</taxon>
        <taxon>Cynocephalidae</taxon>
        <taxon>Galeopterus</taxon>
    </lineage>
</organism>
<gene>
    <name evidence="2" type="primary">LOC103603875</name>
</gene>
<evidence type="ECO:0000313" key="2">
    <source>
        <dbReference type="RefSeq" id="XP_008586676.1"/>
    </source>
</evidence>